<proteinExistence type="predicted"/>
<protein>
    <submittedName>
        <fullName evidence="2">Uncharacterized protein</fullName>
    </submittedName>
</protein>
<evidence type="ECO:0000256" key="1">
    <source>
        <dbReference type="SAM" id="MobiDB-lite"/>
    </source>
</evidence>
<reference evidence="3" key="1">
    <citation type="journal article" date="2015" name="Nat. Genet.">
        <title>The genome and transcriptome of the zoonotic hookworm Ancylostoma ceylanicum identify infection-specific gene families.</title>
        <authorList>
            <person name="Schwarz E.M."/>
            <person name="Hu Y."/>
            <person name="Antoshechkin I."/>
            <person name="Miller M.M."/>
            <person name="Sternberg P.W."/>
            <person name="Aroian R.V."/>
        </authorList>
    </citation>
    <scope>NUCLEOTIDE SEQUENCE</scope>
    <source>
        <strain evidence="3">HY135</strain>
    </source>
</reference>
<comment type="caution">
    <text evidence="2">The sequence shown here is derived from an EMBL/GenBank/DDBJ whole genome shotgun (WGS) entry which is preliminary data.</text>
</comment>
<keyword evidence="3" id="KW-1185">Reference proteome</keyword>
<organism evidence="2 3">
    <name type="scientific">Ancylostoma ceylanicum</name>
    <dbReference type="NCBI Taxonomy" id="53326"/>
    <lineage>
        <taxon>Eukaryota</taxon>
        <taxon>Metazoa</taxon>
        <taxon>Ecdysozoa</taxon>
        <taxon>Nematoda</taxon>
        <taxon>Chromadorea</taxon>
        <taxon>Rhabditida</taxon>
        <taxon>Rhabditina</taxon>
        <taxon>Rhabditomorpha</taxon>
        <taxon>Strongyloidea</taxon>
        <taxon>Ancylostomatidae</taxon>
        <taxon>Ancylostomatinae</taxon>
        <taxon>Ancylostoma</taxon>
    </lineage>
</organism>
<dbReference type="Proteomes" id="UP000024635">
    <property type="component" value="Unassembled WGS sequence"/>
</dbReference>
<name>A0A016V9A9_9BILA</name>
<dbReference type="AlphaFoldDB" id="A0A016V9A9"/>
<accession>A0A016V9A9</accession>
<sequence>MDSSQSDASETRATAADRDYDLSVTISKSRMRMIFWRDGNLRKGLIMHDGGPIKLACTQGHRHVWRSGQEAGFSRTRTVDDSISPMANQAIHPRGR</sequence>
<gene>
    <name evidence="2" type="primary">Acey_s0014.g2269</name>
    <name evidence="2" type="ORF">Y032_0014g2269</name>
</gene>
<feature type="region of interest" description="Disordered" evidence="1">
    <location>
        <begin position="70"/>
        <end position="96"/>
    </location>
</feature>
<evidence type="ECO:0000313" key="2">
    <source>
        <dbReference type="EMBL" id="EYC24010.1"/>
    </source>
</evidence>
<evidence type="ECO:0000313" key="3">
    <source>
        <dbReference type="Proteomes" id="UP000024635"/>
    </source>
</evidence>
<dbReference type="EMBL" id="JARK01001350">
    <property type="protein sequence ID" value="EYC24010.1"/>
    <property type="molecule type" value="Genomic_DNA"/>
</dbReference>